<dbReference type="InterPro" id="IPR022646">
    <property type="entry name" value="SecD/SecF_CS"/>
</dbReference>
<evidence type="ECO:0000259" key="14">
    <source>
        <dbReference type="Pfam" id="PF22599"/>
    </source>
</evidence>
<comment type="similarity">
    <text evidence="11">Belongs to the SecD/SecF family. SecF subfamily.</text>
</comment>
<feature type="transmembrane region" description="Helical" evidence="10">
    <location>
        <begin position="765"/>
        <end position="788"/>
    </location>
</feature>
<dbReference type="InterPro" id="IPR048631">
    <property type="entry name" value="SecD_1st"/>
</dbReference>
<dbReference type="AlphaFoldDB" id="A0A432VCF8"/>
<dbReference type="GO" id="GO:0015450">
    <property type="term" value="F:protein-transporting ATPase activity"/>
    <property type="evidence" value="ECO:0007669"/>
    <property type="project" value="InterPro"/>
</dbReference>
<feature type="transmembrane region" description="Helical" evidence="10">
    <location>
        <begin position="545"/>
        <end position="563"/>
    </location>
</feature>
<dbReference type="NCBIfam" id="TIGR00966">
    <property type="entry name" value="transloc_SecF"/>
    <property type="match status" value="1"/>
</dbReference>
<keyword evidence="16" id="KW-1185">Reference proteome</keyword>
<dbReference type="InterPro" id="IPR055344">
    <property type="entry name" value="SecD_SecF_C_bact"/>
</dbReference>
<feature type="domain" description="Protein export membrane protein SecD/SecF C-terminal" evidence="12">
    <location>
        <begin position="345"/>
        <end position="507"/>
    </location>
</feature>
<comment type="similarity">
    <text evidence="10">Belongs to the SecD/SecF family. SecD subfamily.</text>
</comment>
<comment type="subunit">
    <text evidence="10">Forms a complex with SecF. Part of the essential Sec protein translocation apparatus which comprises SecA, SecYEG and auxiliary proteins SecDF-YajC and YidC.</text>
</comment>
<dbReference type="PANTHER" id="PTHR30081:SF1">
    <property type="entry name" value="PROTEIN TRANSLOCASE SUBUNIT SECD"/>
    <property type="match status" value="1"/>
</dbReference>
<organism evidence="15 16">
    <name type="scientific">Borborobacter arsenicus</name>
    <dbReference type="NCBI Taxonomy" id="1851146"/>
    <lineage>
        <taxon>Bacteria</taxon>
        <taxon>Pseudomonadati</taxon>
        <taxon>Pseudomonadota</taxon>
        <taxon>Alphaproteobacteria</taxon>
        <taxon>Hyphomicrobiales</taxon>
        <taxon>Phyllobacteriaceae</taxon>
        <taxon>Borborobacter</taxon>
    </lineage>
</organism>
<accession>A0A432VCF8</accession>
<dbReference type="PANTHER" id="PTHR30081">
    <property type="entry name" value="PROTEIN-EXPORT MEMBRANE PROTEIN SEC"/>
    <property type="match status" value="1"/>
</dbReference>
<evidence type="ECO:0000256" key="3">
    <source>
        <dbReference type="ARBA" id="ARBA00022475"/>
    </source>
</evidence>
<keyword evidence="2 10" id="KW-0813">Transport</keyword>
<feature type="domain" description="Protein translocase subunit SecDF P1" evidence="13">
    <location>
        <begin position="160"/>
        <end position="218"/>
    </location>
</feature>
<comment type="subunit">
    <text evidence="11">Forms a complex with SecD. Part of the essential Sec protein translocation apparatus which comprises SecA, SecYEG and auxiliary proteins SecDF-YajC and YidC.</text>
</comment>
<dbReference type="FunFam" id="3.30.1360.200:FF:000002">
    <property type="entry name" value="Preprotein translocase subunit SecD"/>
    <property type="match status" value="1"/>
</dbReference>
<evidence type="ECO:0000256" key="11">
    <source>
        <dbReference type="HAMAP-Rule" id="MF_01464"/>
    </source>
</evidence>
<evidence type="ECO:0000256" key="6">
    <source>
        <dbReference type="ARBA" id="ARBA00022927"/>
    </source>
</evidence>
<dbReference type="HAMAP" id="MF_01463_B">
    <property type="entry name" value="SecD_B"/>
    <property type="match status" value="1"/>
</dbReference>
<evidence type="ECO:0000256" key="2">
    <source>
        <dbReference type="ARBA" id="ARBA00022448"/>
    </source>
</evidence>
<dbReference type="Pfam" id="PF22599">
    <property type="entry name" value="SecDF_P1_head"/>
    <property type="match status" value="1"/>
</dbReference>
<feature type="transmembrane region" description="Helical" evidence="10">
    <location>
        <begin position="363"/>
        <end position="385"/>
    </location>
</feature>
<dbReference type="InterPro" id="IPR022645">
    <property type="entry name" value="SecD/SecF_bac"/>
</dbReference>
<evidence type="ECO:0000256" key="5">
    <source>
        <dbReference type="ARBA" id="ARBA00022692"/>
    </source>
</evidence>
<dbReference type="Pfam" id="PF07549">
    <property type="entry name" value="Sec_GG"/>
    <property type="match status" value="2"/>
</dbReference>
<keyword evidence="7 10" id="KW-1133">Transmembrane helix</keyword>
<keyword evidence="9 10" id="KW-0472">Membrane</keyword>
<evidence type="ECO:0000259" key="13">
    <source>
        <dbReference type="Pfam" id="PF21760"/>
    </source>
</evidence>
<dbReference type="InterPro" id="IPR005791">
    <property type="entry name" value="SecD"/>
</dbReference>
<feature type="transmembrane region" description="Helical" evidence="10">
    <location>
        <begin position="794"/>
        <end position="820"/>
    </location>
</feature>
<evidence type="ECO:0000313" key="15">
    <source>
        <dbReference type="EMBL" id="RUM99852.1"/>
    </source>
</evidence>
<keyword evidence="4" id="KW-0997">Cell inner membrane</keyword>
<evidence type="ECO:0000256" key="1">
    <source>
        <dbReference type="ARBA" id="ARBA00004651"/>
    </source>
</evidence>
<evidence type="ECO:0000256" key="7">
    <source>
        <dbReference type="ARBA" id="ARBA00022989"/>
    </source>
</evidence>
<dbReference type="RefSeq" id="WP_128626089.1">
    <property type="nucleotide sequence ID" value="NZ_RKST01000001.1"/>
</dbReference>
<evidence type="ECO:0000256" key="9">
    <source>
        <dbReference type="ARBA" id="ARBA00023136"/>
    </source>
</evidence>
<dbReference type="InterPro" id="IPR022813">
    <property type="entry name" value="SecD/SecF_arch_bac"/>
</dbReference>
<comment type="caution">
    <text evidence="15">The sequence shown here is derived from an EMBL/GenBank/DDBJ whole genome shotgun (WGS) entry which is preliminary data.</text>
</comment>
<keyword evidence="6 10" id="KW-0653">Protein transport</keyword>
<dbReference type="InterPro" id="IPR005665">
    <property type="entry name" value="SecF_bac"/>
</dbReference>
<keyword evidence="3 10" id="KW-1003">Cell membrane</keyword>
<comment type="subcellular location">
    <subcellularLocation>
        <location evidence="1 10">Cell membrane</location>
        <topology evidence="1 10">Multi-pass membrane protein</topology>
    </subcellularLocation>
</comment>
<feature type="transmembrane region" description="Helical" evidence="10">
    <location>
        <begin position="663"/>
        <end position="683"/>
    </location>
</feature>
<dbReference type="SUPFAM" id="SSF82866">
    <property type="entry name" value="Multidrug efflux transporter AcrB transmembrane domain"/>
    <property type="match status" value="2"/>
</dbReference>
<feature type="transmembrane region" description="Helical" evidence="10">
    <location>
        <begin position="487"/>
        <end position="511"/>
    </location>
</feature>
<dbReference type="NCBIfam" id="TIGR01129">
    <property type="entry name" value="secD"/>
    <property type="match status" value="1"/>
</dbReference>
<dbReference type="PRINTS" id="PR01755">
    <property type="entry name" value="SECFTRNLCASE"/>
</dbReference>
<reference evidence="15 16" key="1">
    <citation type="submission" date="2018-11" db="EMBL/GenBank/DDBJ databases">
        <title>Pseudaminobacter arsenicus sp. nov., an arsenic-resistant bacterium isolated from arsenic-rich aquifers.</title>
        <authorList>
            <person name="Mu Y."/>
        </authorList>
    </citation>
    <scope>NUCLEOTIDE SEQUENCE [LARGE SCALE GENOMIC DNA]</scope>
    <source>
        <strain evidence="15 16">CB3</strain>
    </source>
</reference>
<dbReference type="NCBIfam" id="NF009583">
    <property type="entry name" value="PRK13024.1-3"/>
    <property type="match status" value="1"/>
</dbReference>
<feature type="domain" description="SecDF P1 head subdomain" evidence="14">
    <location>
        <begin position="231"/>
        <end position="342"/>
    </location>
</feature>
<dbReference type="Gene3D" id="3.30.1360.200">
    <property type="match status" value="1"/>
</dbReference>
<dbReference type="GO" id="GO:0006605">
    <property type="term" value="P:protein targeting"/>
    <property type="evidence" value="ECO:0007669"/>
    <property type="project" value="UniProtKB-UniRule"/>
</dbReference>
<dbReference type="Gene3D" id="3.30.70.3400">
    <property type="match status" value="2"/>
</dbReference>
<sequence>MKTSRWVIMTYAAIILAGIIIALPNLFTARQLAAMPSWFPKHQVTLGLDLQGGSHLVLEVDSAALKADRLRSVLDDARAALRKERITPQSARIAGDAVVISVTDEAQRAKALEILQGMAVPVGNLGLGGGQADIAVASDADQIKVTLTEAGLRDRLDAALQQSLEIVRQRVDQVGVAEPTIQRVGSDRMLVQLPGLQDPTRLRELLGSTAKMGFHMVANVDGDRLPPGVTMLPDAKTGQKYPIEDRVALSGERLSDARAGFDQRTREPIVSFRFDSIGARQFAEITTANVGRPFAIVLDGKVLSAPVIREPITGGSGQISGNFTVEDTTVLSALLRAGALPAPLTVIEERTVGPDLGGDVIQMGIYTGIAGFALVVLFMVALYGMWGMIANVALFLHLTLTFAALTLLGATLTLPGIAGIILGIGLGVDANILINERIREETKRGVSAMAALDLGFKRAYSTIIDASVTSLIATCLLFMFGSGPVRGFAITMILGTCLSLFTAVAVVRVVMTEVVRRRKMKTIHIHPLIKFFPDKTSISFMNARFLGIATSIVLSLASIGLFIKPGLNYGIDFKGGIQVEITTSQPADLATLRTTLGDLDLGEVALQQIGGNKDVLIRVQRQEGGEAAQTKAVTEVKSAVQKVYPDVKFERTEVVGPKVSGELARSGVLSVVLAALAMLVYIWWRFEWNFAIGAIVTLMLDTTKAVGFFALLGLDFNLTAIAALLTIIGYSLNDKVVVYDRMRENLRLFKKMPLRELIDMSINQVIARCVYTSSAILLSMLPMAIWGGSAVENFAIPMVFGVFVATTSSIYIAAPILLLLGNWWQHHREREAAAHKPALPAKG</sequence>
<dbReference type="OrthoDB" id="9805019at2"/>
<feature type="transmembrane region" description="Helical" evidence="10">
    <location>
        <begin position="716"/>
        <end position="733"/>
    </location>
</feature>
<dbReference type="NCBIfam" id="TIGR00916">
    <property type="entry name" value="2A0604s01"/>
    <property type="match status" value="2"/>
</dbReference>
<feature type="transmembrane region" description="Helical" evidence="10">
    <location>
        <begin position="459"/>
        <end position="481"/>
    </location>
</feature>
<evidence type="ECO:0000256" key="8">
    <source>
        <dbReference type="ARBA" id="ARBA00023010"/>
    </source>
</evidence>
<evidence type="ECO:0000256" key="4">
    <source>
        <dbReference type="ARBA" id="ARBA00022519"/>
    </source>
</evidence>
<proteinExistence type="inferred from homology"/>
<dbReference type="FunFam" id="1.20.1640.10:FF:000004">
    <property type="entry name" value="Protein translocase subunit SecD"/>
    <property type="match status" value="1"/>
</dbReference>
<dbReference type="Gene3D" id="1.20.1640.10">
    <property type="entry name" value="Multidrug efflux transporter AcrB transmembrane domain"/>
    <property type="match status" value="2"/>
</dbReference>
<dbReference type="InterPro" id="IPR054384">
    <property type="entry name" value="SecDF_P1_head"/>
</dbReference>
<dbReference type="EMBL" id="RKST01000001">
    <property type="protein sequence ID" value="RUM99852.1"/>
    <property type="molecule type" value="Genomic_DNA"/>
</dbReference>
<protein>
    <recommendedName>
        <fullName evidence="10 11">Multifunctional fusion protein</fullName>
    </recommendedName>
    <domain>
        <recommendedName>
            <fullName evidence="10">Protein translocase subunit SecD</fullName>
        </recommendedName>
    </domain>
    <domain>
        <recommendedName>
            <fullName evidence="11">Protein-export membrane protein SecF</fullName>
        </recommendedName>
    </domain>
</protein>
<dbReference type="HAMAP" id="MF_01464_B">
    <property type="entry name" value="SecF_B"/>
    <property type="match status" value="1"/>
</dbReference>
<comment type="caution">
    <text evidence="10">Lacks conserved residue(s) required for the propagation of feature annotation.</text>
</comment>
<dbReference type="GO" id="GO:0065002">
    <property type="term" value="P:intracellular protein transmembrane transport"/>
    <property type="evidence" value="ECO:0007669"/>
    <property type="project" value="UniProtKB-UniRule"/>
</dbReference>
<name>A0A432VCF8_9HYPH</name>
<dbReference type="GO" id="GO:0005886">
    <property type="term" value="C:plasma membrane"/>
    <property type="evidence" value="ECO:0007669"/>
    <property type="project" value="UniProtKB-SubCell"/>
</dbReference>
<evidence type="ECO:0000313" key="16">
    <source>
        <dbReference type="Proteomes" id="UP000281647"/>
    </source>
</evidence>
<dbReference type="Pfam" id="PF02355">
    <property type="entry name" value="SecD_SecF_C"/>
    <property type="match status" value="2"/>
</dbReference>
<dbReference type="InterPro" id="IPR048634">
    <property type="entry name" value="SecD_SecF_C"/>
</dbReference>
<dbReference type="Proteomes" id="UP000281647">
    <property type="component" value="Unassembled WGS sequence"/>
</dbReference>
<evidence type="ECO:0000256" key="10">
    <source>
        <dbReference type="HAMAP-Rule" id="MF_01463"/>
    </source>
</evidence>
<dbReference type="GO" id="GO:0043952">
    <property type="term" value="P:protein transport by the Sec complex"/>
    <property type="evidence" value="ECO:0007669"/>
    <property type="project" value="UniProtKB-UniRule"/>
</dbReference>
<feature type="transmembrane region" description="Helical" evidence="10">
    <location>
        <begin position="416"/>
        <end position="434"/>
    </location>
</feature>
<dbReference type="Pfam" id="PF21760">
    <property type="entry name" value="SecD_1st"/>
    <property type="match status" value="1"/>
</dbReference>
<gene>
    <name evidence="10 15" type="primary">secD</name>
    <name evidence="11" type="synonym">secF</name>
    <name evidence="15" type="ORF">EET67_02915</name>
</gene>
<feature type="domain" description="Protein export membrane protein SecD/SecF C-terminal" evidence="12">
    <location>
        <begin position="636"/>
        <end position="822"/>
    </location>
</feature>
<evidence type="ECO:0000259" key="12">
    <source>
        <dbReference type="Pfam" id="PF02355"/>
    </source>
</evidence>
<feature type="transmembrane region" description="Helical" evidence="10">
    <location>
        <begin position="690"/>
        <end position="710"/>
    </location>
</feature>
<keyword evidence="5 10" id="KW-0812">Transmembrane</keyword>
<feature type="transmembrane region" description="Helical" evidence="10">
    <location>
        <begin position="392"/>
        <end position="410"/>
    </location>
</feature>
<comment type="function">
    <text evidence="10">Part of the Sec protein translocase complex. Interacts with the SecYEG preprotein conducting channel. SecDF uses the proton motive force (PMF) to complete protein translocation after the ATP-dependent function of SecA.</text>
</comment>
<keyword evidence="8 10" id="KW-0811">Translocation</keyword>